<dbReference type="OrthoDB" id="408373at2759"/>
<evidence type="ECO:0000313" key="5">
    <source>
        <dbReference type="EMBL" id="KJZ72191.1"/>
    </source>
</evidence>
<dbReference type="AlphaFoldDB" id="A0A0F7ZH83"/>
<dbReference type="SUPFAM" id="SSF53474">
    <property type="entry name" value="alpha/beta-Hydrolases"/>
    <property type="match status" value="1"/>
</dbReference>
<feature type="chain" id="PRO_5002525725" description="AB hydrolase-1 domain-containing protein" evidence="3">
    <location>
        <begin position="23"/>
        <end position="391"/>
    </location>
</feature>
<dbReference type="InterPro" id="IPR000073">
    <property type="entry name" value="AB_hydrolase_1"/>
</dbReference>
<reference evidence="5 6" key="1">
    <citation type="journal article" date="2014" name="Genome Biol. Evol.">
        <title>Comparative genomics and transcriptomics analyses reveal divergent lifestyle features of nematode endoparasitic fungus Hirsutella minnesotensis.</title>
        <authorList>
            <person name="Lai Y."/>
            <person name="Liu K."/>
            <person name="Zhang X."/>
            <person name="Zhang X."/>
            <person name="Li K."/>
            <person name="Wang N."/>
            <person name="Shu C."/>
            <person name="Wu Y."/>
            <person name="Wang C."/>
            <person name="Bushley K.E."/>
            <person name="Xiang M."/>
            <person name="Liu X."/>
        </authorList>
    </citation>
    <scope>NUCLEOTIDE SEQUENCE [LARGE SCALE GENOMIC DNA]</scope>
    <source>
        <strain evidence="5 6">3608</strain>
    </source>
</reference>
<dbReference type="InterPro" id="IPR000639">
    <property type="entry name" value="Epox_hydrolase-like"/>
</dbReference>
<accession>A0A0F7ZH83</accession>
<dbReference type="EMBL" id="KQ030551">
    <property type="protein sequence ID" value="KJZ72191.1"/>
    <property type="molecule type" value="Genomic_DNA"/>
</dbReference>
<keyword evidence="1" id="KW-0378">Hydrolase</keyword>
<keyword evidence="3" id="KW-0732">Signal</keyword>
<dbReference type="GO" id="GO:0016787">
    <property type="term" value="F:hydrolase activity"/>
    <property type="evidence" value="ECO:0007669"/>
    <property type="project" value="UniProtKB-KW"/>
</dbReference>
<evidence type="ECO:0000259" key="4">
    <source>
        <dbReference type="Pfam" id="PF00561"/>
    </source>
</evidence>
<keyword evidence="6" id="KW-1185">Reference proteome</keyword>
<dbReference type="Proteomes" id="UP000054481">
    <property type="component" value="Unassembled WGS sequence"/>
</dbReference>
<protein>
    <recommendedName>
        <fullName evidence="4">AB hydrolase-1 domain-containing protein</fullName>
    </recommendedName>
</protein>
<evidence type="ECO:0000256" key="3">
    <source>
        <dbReference type="SAM" id="SignalP"/>
    </source>
</evidence>
<dbReference type="InterPro" id="IPR029058">
    <property type="entry name" value="AB_hydrolase_fold"/>
</dbReference>
<proteinExistence type="inferred from homology"/>
<sequence>MFSKLTSLALVVPLLASIGASGFPTDKPADITSAITSPQYQSPPKAYCGSMDTSKLVPNDPRVKHASAMIRGKTYKYIVGEPQNKSPIDTVVLVHGFPDLGFGWRYQVPYLMSLGFRVVVPDMLGYAGTARPDDLNEFSLKNIADDVEALARTFVGDGQIILGGHDWGGAAIWRVALWHPELIKAVFSICTPFVAPKKEFVPLEKAIAAGHLTNFRYQLQLRGPEVEEKIQGEEKIRQFISAIHGGVGVGRKKAFTVDKGVNFDELPGMENSTTLPKEELDYYVQQYMLQDAPQLRGPLNWYRTMKINFDDELQLADKNTTLNMPALYIGATKDTALPPSMSAGMDQYLPNLSRGEVESSHWAPTEAAADVNRQIGSWLDGVLNGAIKSAL</sequence>
<name>A0A0F7ZH83_9HYPO</name>
<dbReference type="Gene3D" id="3.40.50.1820">
    <property type="entry name" value="alpha/beta hydrolase"/>
    <property type="match status" value="1"/>
</dbReference>
<evidence type="ECO:0000313" key="6">
    <source>
        <dbReference type="Proteomes" id="UP000054481"/>
    </source>
</evidence>
<evidence type="ECO:0000256" key="2">
    <source>
        <dbReference type="ARBA" id="ARBA00038334"/>
    </source>
</evidence>
<dbReference type="PANTHER" id="PTHR43329">
    <property type="entry name" value="EPOXIDE HYDROLASE"/>
    <property type="match status" value="1"/>
</dbReference>
<feature type="domain" description="AB hydrolase-1" evidence="4">
    <location>
        <begin position="90"/>
        <end position="364"/>
    </location>
</feature>
<gene>
    <name evidence="5" type="ORF">HIM_08456</name>
</gene>
<feature type="signal peptide" evidence="3">
    <location>
        <begin position="1"/>
        <end position="22"/>
    </location>
</feature>
<dbReference type="Pfam" id="PF00561">
    <property type="entry name" value="Abhydrolase_1"/>
    <property type="match status" value="1"/>
</dbReference>
<comment type="similarity">
    <text evidence="2">Belongs to the AB hydrolase superfamily. Epoxide hydrolase family.</text>
</comment>
<evidence type="ECO:0000256" key="1">
    <source>
        <dbReference type="ARBA" id="ARBA00022801"/>
    </source>
</evidence>
<dbReference type="PRINTS" id="PR00412">
    <property type="entry name" value="EPOXHYDRLASE"/>
</dbReference>
<organism evidence="5 6">
    <name type="scientific">Hirsutella minnesotensis 3608</name>
    <dbReference type="NCBI Taxonomy" id="1043627"/>
    <lineage>
        <taxon>Eukaryota</taxon>
        <taxon>Fungi</taxon>
        <taxon>Dikarya</taxon>
        <taxon>Ascomycota</taxon>
        <taxon>Pezizomycotina</taxon>
        <taxon>Sordariomycetes</taxon>
        <taxon>Hypocreomycetidae</taxon>
        <taxon>Hypocreales</taxon>
        <taxon>Ophiocordycipitaceae</taxon>
        <taxon>Hirsutella</taxon>
    </lineage>
</organism>